<dbReference type="PANTHER" id="PTHR12729:SF6">
    <property type="entry name" value="TRNA(HIS) GUANYLYLTRANSFERASE-RELATED"/>
    <property type="match status" value="1"/>
</dbReference>
<evidence type="ECO:0000256" key="10">
    <source>
        <dbReference type="ARBA" id="ARBA00023134"/>
    </source>
</evidence>
<dbReference type="Pfam" id="PF14413">
    <property type="entry name" value="Thg1C"/>
    <property type="match status" value="1"/>
</dbReference>
<dbReference type="GO" id="GO:0000287">
    <property type="term" value="F:magnesium ion binding"/>
    <property type="evidence" value="ECO:0007669"/>
    <property type="project" value="InterPro"/>
</dbReference>
<proteinExistence type="inferred from homology"/>
<dbReference type="KEGG" id="npz:ACX27_15160"/>
<comment type="cofactor">
    <cofactor evidence="1">
        <name>Mg(2+)</name>
        <dbReference type="ChEBI" id="CHEBI:18420"/>
    </cofactor>
</comment>
<dbReference type="PANTHER" id="PTHR12729">
    <property type="entry name" value="TRNA(HIS) GUANYLYLTRANSFERASE-RELATED"/>
    <property type="match status" value="1"/>
</dbReference>
<keyword evidence="5" id="KW-0819">tRNA processing</keyword>
<evidence type="ECO:0000256" key="9">
    <source>
        <dbReference type="ARBA" id="ARBA00022842"/>
    </source>
</evidence>
<dbReference type="Gene3D" id="3.30.70.3000">
    <property type="match status" value="1"/>
</dbReference>
<evidence type="ECO:0000256" key="4">
    <source>
        <dbReference type="ARBA" id="ARBA00022679"/>
    </source>
</evidence>
<reference evidence="13 14" key="2">
    <citation type="journal article" date="2016" name="Genome Announc.">
        <title>Draft Genome Sequence of the N2-Fixing Cyanobacterium Nostoc piscinale CENA21, Isolated from the Brazilian Amazon Floodplain.</title>
        <authorList>
            <person name="Leao T."/>
            <person name="Guimaraes P.I."/>
            <person name="de Melo A.G."/>
            <person name="Ramos R.T."/>
            <person name="Leao P.N."/>
            <person name="Silva A."/>
            <person name="Fiore M.F."/>
            <person name="Schneider M.P."/>
        </authorList>
    </citation>
    <scope>NUCLEOTIDE SEQUENCE [LARGE SCALE GENOMIC DNA]</scope>
    <source>
        <strain evidence="13 14">CENA21</strain>
    </source>
</reference>
<dbReference type="GO" id="GO:0008193">
    <property type="term" value="F:tRNA guanylyltransferase activity"/>
    <property type="evidence" value="ECO:0007669"/>
    <property type="project" value="UniProtKB-EC"/>
</dbReference>
<evidence type="ECO:0000256" key="5">
    <source>
        <dbReference type="ARBA" id="ARBA00022694"/>
    </source>
</evidence>
<dbReference type="InterPro" id="IPR038469">
    <property type="entry name" value="tRNAHis_GuaTrfase_Thg1_sf"/>
</dbReference>
<keyword evidence="9" id="KW-0460">Magnesium</keyword>
<dbReference type="EMBL" id="CP012036">
    <property type="protein sequence ID" value="ALF53889.1"/>
    <property type="molecule type" value="Genomic_DNA"/>
</dbReference>
<evidence type="ECO:0000259" key="11">
    <source>
        <dbReference type="Pfam" id="PF04446"/>
    </source>
</evidence>
<reference evidence="14" key="1">
    <citation type="submission" date="2015-07" db="EMBL/GenBank/DDBJ databases">
        <title>Genome Of Nitrogen-Fixing Cyanobacterium Nostoc piscinale CENA21 From Solimoes/Amazon River Floodplain Sediments And Comparative Genomics To Uncover Biosynthetic Natural Products Potential.</title>
        <authorList>
            <person name="Leao T.F."/>
            <person name="Leao P.N."/>
            <person name="Guimaraes P.I."/>
            <person name="de Melo A.G.C."/>
            <person name="Ramos R.T.J."/>
            <person name="Silva A."/>
            <person name="Fiore M.F."/>
            <person name="Schneider M.P.C."/>
        </authorList>
    </citation>
    <scope>NUCLEOTIDE SEQUENCE [LARGE SCALE GENOMIC DNA]</scope>
    <source>
        <strain evidence="14">CENA21</strain>
    </source>
</reference>
<dbReference type="InterPro" id="IPR024956">
    <property type="entry name" value="tRNAHis_GuaTrfase_cat"/>
</dbReference>
<feature type="domain" description="tRNAHis guanylyltransferase catalytic" evidence="11">
    <location>
        <begin position="9"/>
        <end position="130"/>
    </location>
</feature>
<evidence type="ECO:0000256" key="7">
    <source>
        <dbReference type="ARBA" id="ARBA00022723"/>
    </source>
</evidence>
<evidence type="ECO:0000313" key="13">
    <source>
        <dbReference type="EMBL" id="ALF53889.1"/>
    </source>
</evidence>
<keyword evidence="8" id="KW-0547">Nucleotide-binding</keyword>
<keyword evidence="6 13" id="KW-0548">Nucleotidyltransferase</keyword>
<dbReference type="RefSeq" id="WP_062294039.1">
    <property type="nucleotide sequence ID" value="NZ_CP012036.1"/>
</dbReference>
<name>A0A0M4TX27_9NOSO</name>
<comment type="similarity">
    <text evidence="2">Belongs to the tRNA(His) guanylyltransferase family.</text>
</comment>
<feature type="domain" description="Thg1 C-terminal" evidence="12">
    <location>
        <begin position="135"/>
        <end position="223"/>
    </location>
</feature>
<accession>A0A0M4TX27</accession>
<dbReference type="GO" id="GO:0005525">
    <property type="term" value="F:GTP binding"/>
    <property type="evidence" value="ECO:0007669"/>
    <property type="project" value="UniProtKB-KW"/>
</dbReference>
<dbReference type="STRING" id="224013.ACX27_15160"/>
<dbReference type="GO" id="GO:0006400">
    <property type="term" value="P:tRNA modification"/>
    <property type="evidence" value="ECO:0007669"/>
    <property type="project" value="InterPro"/>
</dbReference>
<keyword evidence="10" id="KW-0342">GTP-binding</keyword>
<organism evidence="13 14">
    <name type="scientific">Nostoc piscinale CENA21</name>
    <dbReference type="NCBI Taxonomy" id="224013"/>
    <lineage>
        <taxon>Bacteria</taxon>
        <taxon>Bacillati</taxon>
        <taxon>Cyanobacteriota</taxon>
        <taxon>Cyanophyceae</taxon>
        <taxon>Nostocales</taxon>
        <taxon>Nostocaceae</taxon>
        <taxon>Nostoc</taxon>
    </lineage>
</organism>
<keyword evidence="14" id="KW-1185">Reference proteome</keyword>
<evidence type="ECO:0000256" key="2">
    <source>
        <dbReference type="ARBA" id="ARBA00010113"/>
    </source>
</evidence>
<gene>
    <name evidence="13" type="ORF">ACX27_15160</name>
</gene>
<evidence type="ECO:0000256" key="6">
    <source>
        <dbReference type="ARBA" id="ARBA00022695"/>
    </source>
</evidence>
<dbReference type="PATRIC" id="fig|224013.5.peg.3659"/>
<dbReference type="Pfam" id="PF04446">
    <property type="entry name" value="Thg1"/>
    <property type="match status" value="1"/>
</dbReference>
<keyword evidence="7" id="KW-0479">Metal-binding</keyword>
<sequence length="265" mass="31037">MKFEELDTRLRVFETAHDLCVLPGLFIVARIDGRNFTRLTKETHKFVAPFDAQFRDYMVSTVEHLMNCGFRIIYGYTQSDEISLLFHRDEESFSRKLRKLNSILAGEASAKLSLLLNSIAAFDCRVSQLPTLNLVVDYFRWRNEDAHRNALNAHCYWMLRKAGESAVAATEKLDRLSVSDKNELLYQQANINFNNLPNWQKRGIGLYWESYQKEATNPQTGEKVLAMRRRIKVDMDLAMKDDYSKFVRDIVLREHPDFELRQLEN</sequence>
<dbReference type="Proteomes" id="UP000062645">
    <property type="component" value="Chromosome"/>
</dbReference>
<protein>
    <recommendedName>
        <fullName evidence="3">tRNA(His) guanylyltransferase</fullName>
        <ecNumber evidence="3">2.7.7.79</ecNumber>
    </recommendedName>
</protein>
<evidence type="ECO:0000313" key="14">
    <source>
        <dbReference type="Proteomes" id="UP000062645"/>
    </source>
</evidence>
<keyword evidence="4 13" id="KW-0808">Transferase</keyword>
<evidence type="ECO:0000256" key="8">
    <source>
        <dbReference type="ARBA" id="ARBA00022741"/>
    </source>
</evidence>
<dbReference type="AlphaFoldDB" id="A0A0M4TX27"/>
<dbReference type="InterPro" id="IPR007537">
    <property type="entry name" value="tRNAHis_GuaTrfase_Thg1"/>
</dbReference>
<evidence type="ECO:0000256" key="3">
    <source>
        <dbReference type="ARBA" id="ARBA00012511"/>
    </source>
</evidence>
<dbReference type="OrthoDB" id="4547336at2"/>
<dbReference type="InterPro" id="IPR025845">
    <property type="entry name" value="Thg1_C_dom"/>
</dbReference>
<evidence type="ECO:0000256" key="1">
    <source>
        <dbReference type="ARBA" id="ARBA00001946"/>
    </source>
</evidence>
<evidence type="ECO:0000259" key="12">
    <source>
        <dbReference type="Pfam" id="PF14413"/>
    </source>
</evidence>
<dbReference type="EC" id="2.7.7.79" evidence="3"/>